<dbReference type="eggNOG" id="COG3142">
    <property type="taxonomic scope" value="Bacteria"/>
</dbReference>
<dbReference type="PANTHER" id="PTHR12598">
    <property type="entry name" value="COPPER HOMEOSTASIS PROTEIN CUTC"/>
    <property type="match status" value="1"/>
</dbReference>
<evidence type="ECO:0000313" key="3">
    <source>
        <dbReference type="EMBL" id="GAF06263.1"/>
    </source>
</evidence>
<dbReference type="Pfam" id="PF03932">
    <property type="entry name" value="CutC"/>
    <property type="match status" value="1"/>
</dbReference>
<evidence type="ECO:0000256" key="1">
    <source>
        <dbReference type="ARBA" id="ARBA00007768"/>
    </source>
</evidence>
<keyword evidence="4" id="KW-1185">Reference proteome</keyword>
<name>W7YFH2_9BACL</name>
<reference evidence="3 4" key="1">
    <citation type="journal article" date="2014" name="Genome Announc.">
        <title>Draft Genome Sequence of Paenibacillus pini JCM 16418T, Isolated from the Rhizosphere of Pine Tree.</title>
        <authorList>
            <person name="Yuki M."/>
            <person name="Oshima K."/>
            <person name="Suda W."/>
            <person name="Oshida Y."/>
            <person name="Kitamura K."/>
            <person name="Iida Y."/>
            <person name="Hattori M."/>
            <person name="Ohkuma M."/>
        </authorList>
    </citation>
    <scope>NUCLEOTIDE SEQUENCE [LARGE SCALE GENOMIC DNA]</scope>
    <source>
        <strain evidence="3 4">JCM 16418</strain>
    </source>
</reference>
<comment type="similarity">
    <text evidence="1">Belongs to the CutC family.</text>
</comment>
<dbReference type="GO" id="GO:0005507">
    <property type="term" value="F:copper ion binding"/>
    <property type="evidence" value="ECO:0007669"/>
    <property type="project" value="TreeGrafter"/>
</dbReference>
<evidence type="ECO:0000313" key="4">
    <source>
        <dbReference type="Proteomes" id="UP000019364"/>
    </source>
</evidence>
<organism evidence="3 4">
    <name type="scientific">Paenibacillus pini JCM 16418</name>
    <dbReference type="NCBI Taxonomy" id="1236976"/>
    <lineage>
        <taxon>Bacteria</taxon>
        <taxon>Bacillati</taxon>
        <taxon>Bacillota</taxon>
        <taxon>Bacilli</taxon>
        <taxon>Bacillales</taxon>
        <taxon>Paenibacillaceae</taxon>
        <taxon>Paenibacillus</taxon>
    </lineage>
</organism>
<dbReference type="Proteomes" id="UP000019364">
    <property type="component" value="Unassembled WGS sequence"/>
</dbReference>
<proteinExistence type="inferred from homology"/>
<dbReference type="AlphaFoldDB" id="W7YFH2"/>
<dbReference type="Gene3D" id="3.20.20.380">
    <property type="entry name" value="Copper homeostasis (CutC) domain"/>
    <property type="match status" value="1"/>
</dbReference>
<dbReference type="PANTHER" id="PTHR12598:SF0">
    <property type="entry name" value="COPPER HOMEOSTASIS PROTEIN CUTC HOMOLOG"/>
    <property type="match status" value="1"/>
</dbReference>
<accession>W7YFH2</accession>
<comment type="caution">
    <text evidence="3">The sequence shown here is derived from an EMBL/GenBank/DDBJ whole genome shotgun (WGS) entry which is preliminary data.</text>
</comment>
<protein>
    <recommendedName>
        <fullName evidence="2">Copper homeostasis protein cutC homolog</fullName>
    </recommendedName>
</protein>
<dbReference type="InterPro" id="IPR005627">
    <property type="entry name" value="CutC-like"/>
</dbReference>
<dbReference type="SUPFAM" id="SSF110395">
    <property type="entry name" value="CutC-like"/>
    <property type="match status" value="1"/>
</dbReference>
<evidence type="ECO:0000256" key="2">
    <source>
        <dbReference type="ARBA" id="ARBA00019014"/>
    </source>
</evidence>
<dbReference type="STRING" id="1236976.JCM16418_213"/>
<dbReference type="EMBL" id="BAVZ01000001">
    <property type="protein sequence ID" value="GAF06263.1"/>
    <property type="molecule type" value="Genomic_DNA"/>
</dbReference>
<gene>
    <name evidence="3" type="ORF">JCM16418_213</name>
</gene>
<dbReference type="InterPro" id="IPR036822">
    <property type="entry name" value="CutC-like_dom_sf"/>
</dbReference>
<sequence>MVRPHSQSFVYDEHDVTTMLDDISFIRESGAAGIVLGTLTDDAKVDTKTLEVLLQAAGSMNVTYHRAFDEIADQHEALQVLSAYPQINRILTSAGPRSALQSVEEMKALVHASAHTQITILAGAGLTVPGLAAFVEHTGVKEVHFGSALRKDGQYLRPIEPEKVQAAAKIIASFER</sequence>